<protein>
    <submittedName>
        <fullName evidence="2">Uncharacterized protein</fullName>
    </submittedName>
</protein>
<evidence type="ECO:0000313" key="3">
    <source>
        <dbReference type="Proteomes" id="UP001501020"/>
    </source>
</evidence>
<dbReference type="EMBL" id="BAAAMR010000130">
    <property type="protein sequence ID" value="GAA2165730.1"/>
    <property type="molecule type" value="Genomic_DNA"/>
</dbReference>
<feature type="region of interest" description="Disordered" evidence="1">
    <location>
        <begin position="31"/>
        <end position="62"/>
    </location>
</feature>
<comment type="caution">
    <text evidence="2">The sequence shown here is derived from an EMBL/GenBank/DDBJ whole genome shotgun (WGS) entry which is preliminary data.</text>
</comment>
<evidence type="ECO:0000313" key="2">
    <source>
        <dbReference type="EMBL" id="GAA2165730.1"/>
    </source>
</evidence>
<sequence length="62" mass="6842">MLALRDAPAVLRVRGELVALQHDDLIEMPGEHARGAQPRHAPAEHHGRLPSHPLASIHTFDE</sequence>
<proteinExistence type="predicted"/>
<gene>
    <name evidence="2" type="ORF">GCM10009727_84670</name>
</gene>
<reference evidence="2 3" key="1">
    <citation type="journal article" date="2019" name="Int. J. Syst. Evol. Microbiol.">
        <title>The Global Catalogue of Microorganisms (GCM) 10K type strain sequencing project: providing services to taxonomists for standard genome sequencing and annotation.</title>
        <authorList>
            <consortium name="The Broad Institute Genomics Platform"/>
            <consortium name="The Broad Institute Genome Sequencing Center for Infectious Disease"/>
            <person name="Wu L."/>
            <person name="Ma J."/>
        </authorList>
    </citation>
    <scope>NUCLEOTIDE SEQUENCE [LARGE SCALE GENOMIC DNA]</scope>
    <source>
        <strain evidence="2 3">JCM 13850</strain>
    </source>
</reference>
<evidence type="ECO:0000256" key="1">
    <source>
        <dbReference type="SAM" id="MobiDB-lite"/>
    </source>
</evidence>
<name>A0ABN3AG64_9ACTN</name>
<organism evidence="2 3">
    <name type="scientific">Actinomadura napierensis</name>
    <dbReference type="NCBI Taxonomy" id="267854"/>
    <lineage>
        <taxon>Bacteria</taxon>
        <taxon>Bacillati</taxon>
        <taxon>Actinomycetota</taxon>
        <taxon>Actinomycetes</taxon>
        <taxon>Streptosporangiales</taxon>
        <taxon>Thermomonosporaceae</taxon>
        <taxon>Actinomadura</taxon>
    </lineage>
</organism>
<accession>A0ABN3AG64</accession>
<dbReference type="Proteomes" id="UP001501020">
    <property type="component" value="Unassembled WGS sequence"/>
</dbReference>
<keyword evidence="3" id="KW-1185">Reference proteome</keyword>